<dbReference type="Gene3D" id="3.30.420.10">
    <property type="entry name" value="Ribonuclease H-like superfamily/Ribonuclease H"/>
    <property type="match status" value="1"/>
</dbReference>
<dbReference type="InterPro" id="IPR012337">
    <property type="entry name" value="RNaseH-like_sf"/>
</dbReference>
<proteinExistence type="inferred from homology"/>
<dbReference type="GO" id="GO:0004520">
    <property type="term" value="F:DNA endonuclease activity"/>
    <property type="evidence" value="ECO:0007669"/>
    <property type="project" value="InterPro"/>
</dbReference>
<evidence type="ECO:0000313" key="14">
    <source>
        <dbReference type="Proteomes" id="UP000186156"/>
    </source>
</evidence>
<protein>
    <submittedName>
        <fullName evidence="13">Crossover junction endodeoxyribonuclease RuvC</fullName>
    </submittedName>
</protein>
<dbReference type="SUPFAM" id="SSF53098">
    <property type="entry name" value="Ribonuclease H-like"/>
    <property type="match status" value="1"/>
</dbReference>
<accession>A0A1N7MR79</accession>
<evidence type="ECO:0000256" key="9">
    <source>
        <dbReference type="ARBA" id="ARBA00023125"/>
    </source>
</evidence>
<keyword evidence="6" id="KW-0227">DNA damage</keyword>
<dbReference type="EMBL" id="FTOO01000006">
    <property type="protein sequence ID" value="SIS88636.1"/>
    <property type="molecule type" value="Genomic_DNA"/>
</dbReference>
<evidence type="ECO:0000256" key="8">
    <source>
        <dbReference type="ARBA" id="ARBA00022842"/>
    </source>
</evidence>
<dbReference type="PANTHER" id="PTHR30194">
    <property type="entry name" value="CROSSOVER JUNCTION ENDODEOXYRIBONUCLEASE RUVC"/>
    <property type="match status" value="1"/>
</dbReference>
<dbReference type="InterPro" id="IPR036397">
    <property type="entry name" value="RNaseH_sf"/>
</dbReference>
<evidence type="ECO:0000256" key="12">
    <source>
        <dbReference type="SAM" id="MobiDB-lite"/>
    </source>
</evidence>
<keyword evidence="14" id="KW-1185">Reference proteome</keyword>
<dbReference type="AlphaFoldDB" id="A0A1N7MR79"/>
<dbReference type="GO" id="GO:0046872">
    <property type="term" value="F:metal ion binding"/>
    <property type="evidence" value="ECO:0007669"/>
    <property type="project" value="UniProtKB-KW"/>
</dbReference>
<dbReference type="GO" id="GO:0003677">
    <property type="term" value="F:DNA binding"/>
    <property type="evidence" value="ECO:0007669"/>
    <property type="project" value="UniProtKB-KW"/>
</dbReference>
<dbReference type="GO" id="GO:0016787">
    <property type="term" value="F:hydrolase activity"/>
    <property type="evidence" value="ECO:0007669"/>
    <property type="project" value="UniProtKB-KW"/>
</dbReference>
<feature type="region of interest" description="Disordered" evidence="12">
    <location>
        <begin position="187"/>
        <end position="210"/>
    </location>
</feature>
<evidence type="ECO:0000256" key="2">
    <source>
        <dbReference type="ARBA" id="ARBA00022490"/>
    </source>
</evidence>
<name>A0A1N7MR79_9BACL</name>
<keyword evidence="10" id="KW-0233">DNA recombination</keyword>
<dbReference type="GO" id="GO:0006281">
    <property type="term" value="P:DNA repair"/>
    <property type="evidence" value="ECO:0007669"/>
    <property type="project" value="UniProtKB-KW"/>
</dbReference>
<evidence type="ECO:0000256" key="1">
    <source>
        <dbReference type="ARBA" id="ARBA00009518"/>
    </source>
</evidence>
<sequence>MRILGIDHGTRYAGWAVLDVKGDKHEWLGYGLITLTGEDTLDATMGALHTSVANLIQNYEPTIVALEEPMAMRSGKVARKLIQMYTAARLAAALKHIPILDITPQTLKLYTAGHGAAEKDDVARALVEHYGLDYDEIAVPEYYKSGKRKGELKGRLYDVSDACGLCVAAVRILRDTIKGGGQDAGLDAVNSAGTKRSADTKHSSRRRAQA</sequence>
<dbReference type="STRING" id="252246.SAMN05421799_10650"/>
<reference evidence="14" key="1">
    <citation type="submission" date="2017-01" db="EMBL/GenBank/DDBJ databases">
        <authorList>
            <person name="Varghese N."/>
            <person name="Submissions S."/>
        </authorList>
    </citation>
    <scope>NUCLEOTIDE SEQUENCE [LARGE SCALE GENOMIC DNA]</scope>
    <source>
        <strain evidence="14">DSM 16176</strain>
    </source>
</reference>
<evidence type="ECO:0000256" key="4">
    <source>
        <dbReference type="ARBA" id="ARBA00022723"/>
    </source>
</evidence>
<comment type="similarity">
    <text evidence="1">Belongs to the RuvC family.</text>
</comment>
<dbReference type="Pfam" id="PF02075">
    <property type="entry name" value="RuvC"/>
    <property type="match status" value="1"/>
</dbReference>
<keyword evidence="5" id="KW-0255">Endonuclease</keyword>
<keyword evidence="2" id="KW-0963">Cytoplasm</keyword>
<keyword evidence="9" id="KW-0238">DNA-binding</keyword>
<gene>
    <name evidence="13" type="ORF">SAMN05421799_10650</name>
</gene>
<dbReference type="Proteomes" id="UP000186156">
    <property type="component" value="Unassembled WGS sequence"/>
</dbReference>
<dbReference type="GO" id="GO:0006310">
    <property type="term" value="P:DNA recombination"/>
    <property type="evidence" value="ECO:0007669"/>
    <property type="project" value="UniProtKB-KW"/>
</dbReference>
<keyword evidence="4" id="KW-0479">Metal-binding</keyword>
<evidence type="ECO:0000256" key="7">
    <source>
        <dbReference type="ARBA" id="ARBA00022801"/>
    </source>
</evidence>
<dbReference type="OrthoDB" id="9777169at2"/>
<evidence type="ECO:0000256" key="11">
    <source>
        <dbReference type="ARBA" id="ARBA00023204"/>
    </source>
</evidence>
<dbReference type="PANTHER" id="PTHR30194:SF3">
    <property type="entry name" value="CROSSOVER JUNCTION ENDODEOXYRIBONUCLEASE RUVC"/>
    <property type="match status" value="1"/>
</dbReference>
<evidence type="ECO:0000256" key="10">
    <source>
        <dbReference type="ARBA" id="ARBA00023172"/>
    </source>
</evidence>
<keyword evidence="7" id="KW-0378">Hydrolase</keyword>
<dbReference type="RefSeq" id="WP_076346931.1">
    <property type="nucleotide sequence ID" value="NZ_FTOO01000006.1"/>
</dbReference>
<evidence type="ECO:0000256" key="3">
    <source>
        <dbReference type="ARBA" id="ARBA00022722"/>
    </source>
</evidence>
<evidence type="ECO:0000256" key="6">
    <source>
        <dbReference type="ARBA" id="ARBA00022763"/>
    </source>
</evidence>
<dbReference type="PRINTS" id="PR00696">
    <property type="entry name" value="RSOLVASERUVC"/>
</dbReference>
<evidence type="ECO:0000313" key="13">
    <source>
        <dbReference type="EMBL" id="SIS88636.1"/>
    </source>
</evidence>
<keyword evidence="8" id="KW-0460">Magnesium</keyword>
<organism evidence="13 14">
    <name type="scientific">Alicyclobacillus vulcanalis</name>
    <dbReference type="NCBI Taxonomy" id="252246"/>
    <lineage>
        <taxon>Bacteria</taxon>
        <taxon>Bacillati</taxon>
        <taxon>Bacillota</taxon>
        <taxon>Bacilli</taxon>
        <taxon>Bacillales</taxon>
        <taxon>Alicyclobacillaceae</taxon>
        <taxon>Alicyclobacillus</taxon>
    </lineage>
</organism>
<keyword evidence="11" id="KW-0234">DNA repair</keyword>
<dbReference type="InterPro" id="IPR002176">
    <property type="entry name" value="X-over_junc_endoDNase_RuvC"/>
</dbReference>
<evidence type="ECO:0000256" key="5">
    <source>
        <dbReference type="ARBA" id="ARBA00022759"/>
    </source>
</evidence>
<keyword evidence="3" id="KW-0540">Nuclease</keyword>